<evidence type="ECO:0000256" key="3">
    <source>
        <dbReference type="SAM" id="MobiDB-lite"/>
    </source>
</evidence>
<keyword evidence="2" id="KW-0802">TPR repeat</keyword>
<dbReference type="OrthoDB" id="5587616at2759"/>
<dbReference type="GO" id="GO:0042393">
    <property type="term" value="F:histone binding"/>
    <property type="evidence" value="ECO:0007669"/>
    <property type="project" value="TreeGrafter"/>
</dbReference>
<dbReference type="EMBL" id="JH993008">
    <property type="protein sequence ID" value="EKX43771.1"/>
    <property type="molecule type" value="Genomic_DNA"/>
</dbReference>
<dbReference type="HOGENOM" id="CLU_779510_0_0_1"/>
<feature type="region of interest" description="Disordered" evidence="3">
    <location>
        <begin position="308"/>
        <end position="356"/>
    </location>
</feature>
<dbReference type="Proteomes" id="UP000011087">
    <property type="component" value="Unassembled WGS sequence"/>
</dbReference>
<reference evidence="5 7" key="1">
    <citation type="journal article" date="2012" name="Nature">
        <title>Algal genomes reveal evolutionary mosaicism and the fate of nucleomorphs.</title>
        <authorList>
            <consortium name="DOE Joint Genome Institute"/>
            <person name="Curtis B.A."/>
            <person name="Tanifuji G."/>
            <person name="Burki F."/>
            <person name="Gruber A."/>
            <person name="Irimia M."/>
            <person name="Maruyama S."/>
            <person name="Arias M.C."/>
            <person name="Ball S.G."/>
            <person name="Gile G.H."/>
            <person name="Hirakawa Y."/>
            <person name="Hopkins J.F."/>
            <person name="Kuo A."/>
            <person name="Rensing S.A."/>
            <person name="Schmutz J."/>
            <person name="Symeonidi A."/>
            <person name="Elias M."/>
            <person name="Eveleigh R.J."/>
            <person name="Herman E.K."/>
            <person name="Klute M.J."/>
            <person name="Nakayama T."/>
            <person name="Obornik M."/>
            <person name="Reyes-Prieto A."/>
            <person name="Armbrust E.V."/>
            <person name="Aves S.J."/>
            <person name="Beiko R.G."/>
            <person name="Coutinho P."/>
            <person name="Dacks J.B."/>
            <person name="Durnford D.G."/>
            <person name="Fast N.M."/>
            <person name="Green B.R."/>
            <person name="Grisdale C.J."/>
            <person name="Hempel F."/>
            <person name="Henrissat B."/>
            <person name="Hoppner M.P."/>
            <person name="Ishida K."/>
            <person name="Kim E."/>
            <person name="Koreny L."/>
            <person name="Kroth P.G."/>
            <person name="Liu Y."/>
            <person name="Malik S.B."/>
            <person name="Maier U.G."/>
            <person name="McRose D."/>
            <person name="Mock T."/>
            <person name="Neilson J.A."/>
            <person name="Onodera N.T."/>
            <person name="Poole A.M."/>
            <person name="Pritham E.J."/>
            <person name="Richards T.A."/>
            <person name="Rocap G."/>
            <person name="Roy S.W."/>
            <person name="Sarai C."/>
            <person name="Schaack S."/>
            <person name="Shirato S."/>
            <person name="Slamovits C.H."/>
            <person name="Spencer D.F."/>
            <person name="Suzuki S."/>
            <person name="Worden A.Z."/>
            <person name="Zauner S."/>
            <person name="Barry K."/>
            <person name="Bell C."/>
            <person name="Bharti A.K."/>
            <person name="Crow J.A."/>
            <person name="Grimwood J."/>
            <person name="Kramer R."/>
            <person name="Lindquist E."/>
            <person name="Lucas S."/>
            <person name="Salamov A."/>
            <person name="McFadden G.I."/>
            <person name="Lane C.E."/>
            <person name="Keeling P.J."/>
            <person name="Gray M.W."/>
            <person name="Grigoriev I.V."/>
            <person name="Archibald J.M."/>
        </authorList>
    </citation>
    <scope>NUCLEOTIDE SEQUENCE</scope>
    <source>
        <strain evidence="5 7">CCMP2712</strain>
    </source>
</reference>
<reference evidence="6" key="3">
    <citation type="submission" date="2015-06" db="UniProtKB">
        <authorList>
            <consortium name="EnsemblProtists"/>
        </authorList>
    </citation>
    <scope>IDENTIFICATION</scope>
</reference>
<dbReference type="Pfam" id="PF10516">
    <property type="entry name" value="SHNi-TPR"/>
    <property type="match status" value="1"/>
</dbReference>
<dbReference type="GeneID" id="17300505"/>
<dbReference type="eggNOG" id="ENOG502SYJS">
    <property type="taxonomic scope" value="Eukaryota"/>
</dbReference>
<proteinExistence type="predicted"/>
<dbReference type="InterPro" id="IPR019544">
    <property type="entry name" value="Tetratricopeptide_SHNi-TPR_dom"/>
</dbReference>
<keyword evidence="7" id="KW-1185">Reference proteome</keyword>
<evidence type="ECO:0000256" key="1">
    <source>
        <dbReference type="ARBA" id="ARBA00022737"/>
    </source>
</evidence>
<keyword evidence="1" id="KW-0677">Repeat</keyword>
<dbReference type="STRING" id="905079.L1J5K5"/>
<feature type="compositionally biased region" description="Acidic residues" evidence="3">
    <location>
        <begin position="312"/>
        <end position="325"/>
    </location>
</feature>
<accession>L1J5K5</accession>
<evidence type="ECO:0000313" key="6">
    <source>
        <dbReference type="EnsemblProtists" id="EKX43771"/>
    </source>
</evidence>
<dbReference type="GO" id="GO:0034080">
    <property type="term" value="P:CENP-A containing chromatin assembly"/>
    <property type="evidence" value="ECO:0007669"/>
    <property type="project" value="TreeGrafter"/>
</dbReference>
<gene>
    <name evidence="5" type="ORF">GUITHDRAFT_110226</name>
</gene>
<sequence length="356" mass="39899">MFSEAADLFSAALQMKVEQHGEMSIRCAENYFLYGSALALEAEQDDGENLFGPKVPKHIALKGEEEEEEEGEEGDEEDGEEKHEEGNEENREGKIEEAGAGVEEQAKVEEEVQEQVTEGFKEAQADGAIASVDNATTRSNVTEDEETNDPRTQAWEILETARLILQKELLSPTPGDAPVTPAERKSLNLLLADVHLRLGDLNLWNENFEESTWDYSQENFVGPERQEVDGGSDSGGDEEWTMTWEQAEYITGISMLYKGDKQAGLELLREASEVCKVLSSKAEKDGKNYTNILQEIEGNTTLSEMMEKLKEDEQDPEPFNEDEFEVESRKRTATEIEDGDTADLETPRKKTVQELS</sequence>
<organism evidence="5">
    <name type="scientific">Guillardia theta (strain CCMP2712)</name>
    <name type="common">Cryptophyte</name>
    <dbReference type="NCBI Taxonomy" id="905079"/>
    <lineage>
        <taxon>Eukaryota</taxon>
        <taxon>Cryptophyceae</taxon>
        <taxon>Pyrenomonadales</taxon>
        <taxon>Geminigeraceae</taxon>
        <taxon>Guillardia</taxon>
    </lineage>
</organism>
<dbReference type="KEGG" id="gtt:GUITHDRAFT_110226"/>
<dbReference type="PANTHER" id="PTHR15081">
    <property type="entry name" value="NUCLEAR AUTOANTIGENIC SPERM PROTEIN NASP -RELATED"/>
    <property type="match status" value="1"/>
</dbReference>
<feature type="compositionally biased region" description="Basic and acidic residues" evidence="3">
    <location>
        <begin position="345"/>
        <end position="356"/>
    </location>
</feature>
<dbReference type="AlphaFoldDB" id="L1J5K5"/>
<feature type="domain" description="Tetratricopeptide SHNi-TPR" evidence="4">
    <location>
        <begin position="192"/>
        <end position="215"/>
    </location>
</feature>
<protein>
    <recommendedName>
        <fullName evidence="4">Tetratricopeptide SHNi-TPR domain-containing protein</fullName>
    </recommendedName>
</protein>
<feature type="region of interest" description="Disordered" evidence="3">
    <location>
        <begin position="59"/>
        <end position="150"/>
    </location>
</feature>
<dbReference type="GO" id="GO:0005654">
    <property type="term" value="C:nucleoplasm"/>
    <property type="evidence" value="ECO:0007669"/>
    <property type="project" value="TreeGrafter"/>
</dbReference>
<dbReference type="PANTHER" id="PTHR15081:SF1">
    <property type="entry name" value="NUCLEAR AUTOANTIGENIC SPERM PROTEIN"/>
    <property type="match status" value="1"/>
</dbReference>
<dbReference type="EnsemblProtists" id="EKX43771">
    <property type="protein sequence ID" value="EKX43771"/>
    <property type="gene ID" value="GUITHDRAFT_110226"/>
</dbReference>
<feature type="compositionally biased region" description="Basic and acidic residues" evidence="3">
    <location>
        <begin position="80"/>
        <end position="97"/>
    </location>
</feature>
<feature type="compositionally biased region" description="Acidic residues" evidence="3">
    <location>
        <begin position="64"/>
        <end position="79"/>
    </location>
</feature>
<name>L1J5K5_GUITC</name>
<dbReference type="RefSeq" id="XP_005830751.1">
    <property type="nucleotide sequence ID" value="XM_005830694.1"/>
</dbReference>
<dbReference type="PaxDb" id="55529-EKX43771"/>
<evidence type="ECO:0000259" key="4">
    <source>
        <dbReference type="Pfam" id="PF10516"/>
    </source>
</evidence>
<evidence type="ECO:0000313" key="5">
    <source>
        <dbReference type="EMBL" id="EKX43771.1"/>
    </source>
</evidence>
<dbReference type="GO" id="GO:0006335">
    <property type="term" value="P:DNA replication-dependent chromatin assembly"/>
    <property type="evidence" value="ECO:0007669"/>
    <property type="project" value="TreeGrafter"/>
</dbReference>
<dbReference type="InterPro" id="IPR051730">
    <property type="entry name" value="NASP-like"/>
</dbReference>
<evidence type="ECO:0000313" key="7">
    <source>
        <dbReference type="Proteomes" id="UP000011087"/>
    </source>
</evidence>
<reference evidence="7" key="2">
    <citation type="submission" date="2012-11" db="EMBL/GenBank/DDBJ databases">
        <authorList>
            <person name="Kuo A."/>
            <person name="Curtis B.A."/>
            <person name="Tanifuji G."/>
            <person name="Burki F."/>
            <person name="Gruber A."/>
            <person name="Irimia M."/>
            <person name="Maruyama S."/>
            <person name="Arias M.C."/>
            <person name="Ball S.G."/>
            <person name="Gile G.H."/>
            <person name="Hirakawa Y."/>
            <person name="Hopkins J.F."/>
            <person name="Rensing S.A."/>
            <person name="Schmutz J."/>
            <person name="Symeonidi A."/>
            <person name="Elias M."/>
            <person name="Eveleigh R.J."/>
            <person name="Herman E.K."/>
            <person name="Klute M.J."/>
            <person name="Nakayama T."/>
            <person name="Obornik M."/>
            <person name="Reyes-Prieto A."/>
            <person name="Armbrust E.V."/>
            <person name="Aves S.J."/>
            <person name="Beiko R.G."/>
            <person name="Coutinho P."/>
            <person name="Dacks J.B."/>
            <person name="Durnford D.G."/>
            <person name="Fast N.M."/>
            <person name="Green B.R."/>
            <person name="Grisdale C."/>
            <person name="Hempe F."/>
            <person name="Henrissat B."/>
            <person name="Hoppner M.P."/>
            <person name="Ishida K.-I."/>
            <person name="Kim E."/>
            <person name="Koreny L."/>
            <person name="Kroth P.G."/>
            <person name="Liu Y."/>
            <person name="Malik S.-B."/>
            <person name="Maier U.G."/>
            <person name="McRose D."/>
            <person name="Mock T."/>
            <person name="Neilson J.A."/>
            <person name="Onodera N.T."/>
            <person name="Poole A.M."/>
            <person name="Pritham E.J."/>
            <person name="Richards T.A."/>
            <person name="Rocap G."/>
            <person name="Roy S.W."/>
            <person name="Sarai C."/>
            <person name="Schaack S."/>
            <person name="Shirato S."/>
            <person name="Slamovits C.H."/>
            <person name="Spencer D.F."/>
            <person name="Suzuki S."/>
            <person name="Worden A.Z."/>
            <person name="Zauner S."/>
            <person name="Barry K."/>
            <person name="Bell C."/>
            <person name="Bharti A.K."/>
            <person name="Crow J.A."/>
            <person name="Grimwood J."/>
            <person name="Kramer R."/>
            <person name="Lindquist E."/>
            <person name="Lucas S."/>
            <person name="Salamov A."/>
            <person name="McFadden G.I."/>
            <person name="Lane C.E."/>
            <person name="Keeling P.J."/>
            <person name="Gray M.W."/>
            <person name="Grigoriev I.V."/>
            <person name="Archibald J.M."/>
        </authorList>
    </citation>
    <scope>NUCLEOTIDE SEQUENCE</scope>
    <source>
        <strain evidence="7">CCMP2712</strain>
    </source>
</reference>
<evidence type="ECO:0000256" key="2">
    <source>
        <dbReference type="ARBA" id="ARBA00022803"/>
    </source>
</evidence>